<dbReference type="Proteomes" id="UP000093412">
    <property type="component" value="Unassembled WGS sequence"/>
</dbReference>
<sequence>MAFIGDAVAHAVFLGLSVAFVRRGRSSSAGQPRVASWQSSWRVFFVAPFALGIVVISTAPGYAGSRAGDAKTLRPKRVSAEWEA</sequence>
<gene>
    <name evidence="2" type="ORF">OERS_04420</name>
</gene>
<evidence type="ECO:0000256" key="1">
    <source>
        <dbReference type="SAM" id="Phobius"/>
    </source>
</evidence>
<feature type="transmembrane region" description="Helical" evidence="1">
    <location>
        <begin position="43"/>
        <end position="64"/>
    </location>
</feature>
<protein>
    <submittedName>
        <fullName evidence="2">Uncharacterized protein</fullName>
    </submittedName>
</protein>
<proteinExistence type="predicted"/>
<dbReference type="EMBL" id="MAQA01000003">
    <property type="protein sequence ID" value="OCI32850.1"/>
    <property type="molecule type" value="Genomic_DNA"/>
</dbReference>
<organism evidence="2 3">
    <name type="scientific">Oerskovia enterophila</name>
    <dbReference type="NCBI Taxonomy" id="43678"/>
    <lineage>
        <taxon>Bacteria</taxon>
        <taxon>Bacillati</taxon>
        <taxon>Actinomycetota</taxon>
        <taxon>Actinomycetes</taxon>
        <taxon>Micrococcales</taxon>
        <taxon>Cellulomonadaceae</taxon>
        <taxon>Oerskovia</taxon>
    </lineage>
</organism>
<keyword evidence="3" id="KW-1185">Reference proteome</keyword>
<name>A0ABX2YFN8_9CELL</name>
<comment type="caution">
    <text evidence="2">The sequence shown here is derived from an EMBL/GenBank/DDBJ whole genome shotgun (WGS) entry which is preliminary data.</text>
</comment>
<evidence type="ECO:0000313" key="2">
    <source>
        <dbReference type="EMBL" id="OCI32850.1"/>
    </source>
</evidence>
<accession>A0ABX2YFN8</accession>
<keyword evidence="1" id="KW-1133">Transmembrane helix</keyword>
<reference evidence="2 3" key="1">
    <citation type="submission" date="2016-06" db="EMBL/GenBank/DDBJ databases">
        <title>Genome sequence of Oerskovia enterophila DSM 43852.</title>
        <authorList>
            <person name="Poehlein A."/>
            <person name="Jag V."/>
            <person name="Bengelsdorf F.R."/>
            <person name="Daniel R."/>
            <person name="Duerre P."/>
        </authorList>
    </citation>
    <scope>NUCLEOTIDE SEQUENCE [LARGE SCALE GENOMIC DNA]</scope>
    <source>
        <strain evidence="2 3">DSM 43852</strain>
    </source>
</reference>
<evidence type="ECO:0000313" key="3">
    <source>
        <dbReference type="Proteomes" id="UP000093412"/>
    </source>
</evidence>
<keyword evidence="1" id="KW-0472">Membrane</keyword>
<keyword evidence="1" id="KW-0812">Transmembrane</keyword>